<dbReference type="STRING" id="930152.SAMN05216565_11575"/>
<reference evidence="2" key="1">
    <citation type="submission" date="2016-10" db="EMBL/GenBank/DDBJ databases">
        <authorList>
            <person name="Varghese N."/>
            <person name="Submissions S."/>
        </authorList>
    </citation>
    <scope>NUCLEOTIDE SEQUENCE [LARGE SCALE GENOMIC DNA]</scope>
    <source>
        <strain evidence="2">IBRC-M10078</strain>
    </source>
</reference>
<evidence type="ECO:0000313" key="1">
    <source>
        <dbReference type="EMBL" id="SDP93978.1"/>
    </source>
</evidence>
<dbReference type="Proteomes" id="UP000199159">
    <property type="component" value="Unassembled WGS sequence"/>
</dbReference>
<gene>
    <name evidence="1" type="ORF">SAMN05216565_11575</name>
</gene>
<evidence type="ECO:0000313" key="2">
    <source>
        <dbReference type="Proteomes" id="UP000199159"/>
    </source>
</evidence>
<organism evidence="1 2">
    <name type="scientific">Litchfieldia salsa</name>
    <dbReference type="NCBI Taxonomy" id="930152"/>
    <lineage>
        <taxon>Bacteria</taxon>
        <taxon>Bacillati</taxon>
        <taxon>Bacillota</taxon>
        <taxon>Bacilli</taxon>
        <taxon>Bacillales</taxon>
        <taxon>Bacillaceae</taxon>
        <taxon>Litchfieldia</taxon>
    </lineage>
</organism>
<sequence>MFKLFKKEAKKSECCNLIFEEVKEECTSDIVGVNEECSVKTSNDSCNAKSK</sequence>
<accession>A0A1H0WTD2</accession>
<dbReference type="EMBL" id="FNJU01000015">
    <property type="protein sequence ID" value="SDP93978.1"/>
    <property type="molecule type" value="Genomic_DNA"/>
</dbReference>
<proteinExistence type="predicted"/>
<keyword evidence="2" id="KW-1185">Reference proteome</keyword>
<name>A0A1H0WTD2_9BACI</name>
<protein>
    <submittedName>
        <fullName evidence="1">Uncharacterized protein</fullName>
    </submittedName>
</protein>
<dbReference type="AlphaFoldDB" id="A0A1H0WTD2"/>